<dbReference type="GO" id="GO:0000271">
    <property type="term" value="P:polysaccharide biosynthetic process"/>
    <property type="evidence" value="ECO:0007669"/>
    <property type="project" value="InterPro"/>
</dbReference>
<dbReference type="SUPFAM" id="SSF53448">
    <property type="entry name" value="Nucleotide-diphospho-sugar transferases"/>
    <property type="match status" value="1"/>
</dbReference>
<evidence type="ECO:0000256" key="4">
    <source>
        <dbReference type="ARBA" id="ARBA00006739"/>
    </source>
</evidence>
<comment type="caution">
    <text evidence="18">The sequence shown here is derived from an EMBL/GenBank/DDBJ whole genome shotgun (WGS) entry which is preliminary data.</text>
</comment>
<feature type="transmembrane region" description="Helical" evidence="15">
    <location>
        <begin position="381"/>
        <end position="401"/>
    </location>
</feature>
<sequence length="446" mass="47758">MVEHSPARSPHPGARPLLDVVIPVYNEESDLQPCVTRLHRHLAETFPYPFRITIADNASTDRTLAVANELEAGMPEVTVLHLDAKGRGLALRAAWGLSQAPVLAYMDVDLSTDLGALLPLVAPLISGHSDLAIGTRLAPGARVVRGPKREVISRCYNLLLRRALSARFSDAQCGFKAIRGDVAHALLPLVQDTGWFFDTELLVLAERSGLRIHEVPVDWVDDPDSRVDIVATALADLRGIARLGRALGTGRLPVRELRAQLGRAPLTTDSPEGPEVPEASGQRQLIQQLARFGTIGVASTAAYLVLFVLLRAPLGAQGANLVSLLLTAVANTAANRRLTFGRRGVGARSQVEGLVVFGLGLALTSGALGALKAFAPDAGRAFELAVLIGANLTATLLRFVAFRAWVFHPRRDGHANAPSLQPARPSEPAPGSLFQPIRPRQPEQES</sequence>
<evidence type="ECO:0000256" key="9">
    <source>
        <dbReference type="ARBA" id="ARBA00022824"/>
    </source>
</evidence>
<keyword evidence="11 15" id="KW-1133">Transmembrane helix</keyword>
<feature type="domain" description="Glycosyltransferase 2-like" evidence="16">
    <location>
        <begin position="20"/>
        <end position="183"/>
    </location>
</feature>
<dbReference type="Gene3D" id="3.90.550.10">
    <property type="entry name" value="Spore Coat Polysaccharide Biosynthesis Protein SpsA, Chain A"/>
    <property type="match status" value="1"/>
</dbReference>
<dbReference type="EMBL" id="MOMC01000057">
    <property type="protein sequence ID" value="ONH25794.1"/>
    <property type="molecule type" value="Genomic_DNA"/>
</dbReference>
<organism evidence="18 19">
    <name type="scientific">Pseudofrankia asymbiotica</name>
    <dbReference type="NCBI Taxonomy" id="1834516"/>
    <lineage>
        <taxon>Bacteria</taxon>
        <taxon>Bacillati</taxon>
        <taxon>Actinomycetota</taxon>
        <taxon>Actinomycetes</taxon>
        <taxon>Frankiales</taxon>
        <taxon>Frankiaceae</taxon>
        <taxon>Pseudofrankia</taxon>
    </lineage>
</organism>
<evidence type="ECO:0000313" key="18">
    <source>
        <dbReference type="EMBL" id="ONH25794.1"/>
    </source>
</evidence>
<keyword evidence="8 15" id="KW-0812">Transmembrane</keyword>
<dbReference type="PANTHER" id="PTHR10859">
    <property type="entry name" value="GLYCOSYL TRANSFERASE"/>
    <property type="match status" value="1"/>
</dbReference>
<feature type="region of interest" description="Disordered" evidence="14">
    <location>
        <begin position="416"/>
        <end position="446"/>
    </location>
</feature>
<evidence type="ECO:0000256" key="14">
    <source>
        <dbReference type="SAM" id="MobiDB-lite"/>
    </source>
</evidence>
<evidence type="ECO:0000256" key="8">
    <source>
        <dbReference type="ARBA" id="ARBA00022692"/>
    </source>
</evidence>
<evidence type="ECO:0000256" key="12">
    <source>
        <dbReference type="ARBA" id="ARBA00023136"/>
    </source>
</evidence>
<evidence type="ECO:0000256" key="13">
    <source>
        <dbReference type="ARBA" id="ARBA00045097"/>
    </source>
</evidence>
<feature type="transmembrane region" description="Helical" evidence="15">
    <location>
        <begin position="289"/>
        <end position="310"/>
    </location>
</feature>
<name>A0A1V2I6R8_9ACTN</name>
<comment type="similarity">
    <text evidence="4">Belongs to the glycosyltransferase 2 family.</text>
</comment>
<dbReference type="STRING" id="1834516.BL253_26755"/>
<dbReference type="GO" id="GO:0004581">
    <property type="term" value="F:dolichyl-phosphate beta-glucosyltransferase activity"/>
    <property type="evidence" value="ECO:0007669"/>
    <property type="project" value="UniProtKB-EC"/>
</dbReference>
<evidence type="ECO:0000256" key="7">
    <source>
        <dbReference type="ARBA" id="ARBA00022679"/>
    </source>
</evidence>
<comment type="catalytic activity">
    <reaction evidence="13">
        <text>a di-trans,poly-cis-dolichyl phosphate + UDP-alpha-D-glucose = a di-trans,poly-cis-dolichyl beta-D-glucosyl phosphate + UDP</text>
        <dbReference type="Rhea" id="RHEA:15401"/>
        <dbReference type="Rhea" id="RHEA-COMP:19498"/>
        <dbReference type="Rhea" id="RHEA-COMP:19502"/>
        <dbReference type="ChEBI" id="CHEBI:57525"/>
        <dbReference type="ChEBI" id="CHEBI:57683"/>
        <dbReference type="ChEBI" id="CHEBI:58223"/>
        <dbReference type="ChEBI" id="CHEBI:58885"/>
        <dbReference type="EC" id="2.4.1.117"/>
    </reaction>
    <physiologicalReaction direction="left-to-right" evidence="13">
        <dbReference type="Rhea" id="RHEA:15402"/>
    </physiologicalReaction>
</comment>
<evidence type="ECO:0000259" key="16">
    <source>
        <dbReference type="Pfam" id="PF00535"/>
    </source>
</evidence>
<evidence type="ECO:0000256" key="2">
    <source>
        <dbReference type="ARBA" id="ARBA00004389"/>
    </source>
</evidence>
<dbReference type="FunFam" id="3.90.550.10:FF:000131">
    <property type="entry name" value="Glycosyl transferase"/>
    <property type="match status" value="1"/>
</dbReference>
<keyword evidence="7 18" id="KW-0808">Transferase</keyword>
<dbReference type="CDD" id="cd04188">
    <property type="entry name" value="DPG_synthase"/>
    <property type="match status" value="1"/>
</dbReference>
<dbReference type="GO" id="GO:0016020">
    <property type="term" value="C:membrane"/>
    <property type="evidence" value="ECO:0007669"/>
    <property type="project" value="UniProtKB-SubCell"/>
</dbReference>
<dbReference type="GO" id="GO:0006487">
    <property type="term" value="P:protein N-linked glycosylation"/>
    <property type="evidence" value="ECO:0007669"/>
    <property type="project" value="TreeGrafter"/>
</dbReference>
<feature type="transmembrane region" description="Helical" evidence="15">
    <location>
        <begin position="316"/>
        <end position="334"/>
    </location>
</feature>
<dbReference type="InterPro" id="IPR007267">
    <property type="entry name" value="GtrA_DPMS_TM"/>
</dbReference>
<dbReference type="EC" id="2.4.1.117" evidence="5"/>
<accession>A0A1V2I6R8</accession>
<evidence type="ECO:0000256" key="1">
    <source>
        <dbReference type="ARBA" id="ARBA00004141"/>
    </source>
</evidence>
<evidence type="ECO:0000256" key="11">
    <source>
        <dbReference type="ARBA" id="ARBA00022989"/>
    </source>
</evidence>
<protein>
    <recommendedName>
        <fullName evidence="5">dolichyl-phosphate beta-glucosyltransferase</fullName>
        <ecNumber evidence="5">2.4.1.117</ecNumber>
    </recommendedName>
</protein>
<dbReference type="Proteomes" id="UP000188929">
    <property type="component" value="Unassembled WGS sequence"/>
</dbReference>
<comment type="subcellular location">
    <subcellularLocation>
        <location evidence="2">Endoplasmic reticulum membrane</location>
        <topology evidence="2">Single-pass membrane protein</topology>
    </subcellularLocation>
    <subcellularLocation>
        <location evidence="1">Membrane</location>
        <topology evidence="1">Multi-pass membrane protein</topology>
    </subcellularLocation>
</comment>
<dbReference type="PANTHER" id="PTHR10859:SF91">
    <property type="entry name" value="DOLICHYL-PHOSPHATE BETA-GLUCOSYLTRANSFERASE"/>
    <property type="match status" value="1"/>
</dbReference>
<keyword evidence="19" id="KW-1185">Reference proteome</keyword>
<keyword evidence="12 15" id="KW-0472">Membrane</keyword>
<evidence type="ECO:0000259" key="17">
    <source>
        <dbReference type="Pfam" id="PF04138"/>
    </source>
</evidence>
<keyword evidence="10" id="KW-0735">Signal-anchor</keyword>
<keyword evidence="6" id="KW-0328">Glycosyltransferase</keyword>
<dbReference type="AlphaFoldDB" id="A0A1V2I6R8"/>
<dbReference type="InterPro" id="IPR029044">
    <property type="entry name" value="Nucleotide-diphossugar_trans"/>
</dbReference>
<evidence type="ECO:0000313" key="19">
    <source>
        <dbReference type="Proteomes" id="UP000188929"/>
    </source>
</evidence>
<evidence type="ECO:0000256" key="3">
    <source>
        <dbReference type="ARBA" id="ARBA00004922"/>
    </source>
</evidence>
<reference evidence="19" key="1">
    <citation type="submission" date="2016-10" db="EMBL/GenBank/DDBJ databases">
        <title>Frankia sp. NRRL B-16386 Genome sequencing.</title>
        <authorList>
            <person name="Ghodhbane-Gtari F."/>
            <person name="Swanson E."/>
            <person name="Gueddou A."/>
            <person name="Hezbri K."/>
            <person name="Ktari K."/>
            <person name="Nouioui I."/>
            <person name="Morris K."/>
            <person name="Simpson S."/>
            <person name="Abebe-Akele F."/>
            <person name="Thomas K."/>
            <person name="Gtari M."/>
            <person name="Tisa L.S."/>
        </authorList>
    </citation>
    <scope>NUCLEOTIDE SEQUENCE [LARGE SCALE GENOMIC DNA]</scope>
    <source>
        <strain evidence="19">NRRL B-16386</strain>
    </source>
</reference>
<evidence type="ECO:0000256" key="15">
    <source>
        <dbReference type="SAM" id="Phobius"/>
    </source>
</evidence>
<dbReference type="InterPro" id="IPR035518">
    <property type="entry name" value="DPG_synthase"/>
</dbReference>
<feature type="transmembrane region" description="Helical" evidence="15">
    <location>
        <begin position="354"/>
        <end position="375"/>
    </location>
</feature>
<evidence type="ECO:0000256" key="6">
    <source>
        <dbReference type="ARBA" id="ARBA00022676"/>
    </source>
</evidence>
<comment type="pathway">
    <text evidence="3">Protein modification; protein glycosylation.</text>
</comment>
<dbReference type="Pfam" id="PF04138">
    <property type="entry name" value="GtrA_DPMS_TM"/>
    <property type="match status" value="1"/>
</dbReference>
<proteinExistence type="inferred from homology"/>
<gene>
    <name evidence="18" type="ORF">BL253_26755</name>
</gene>
<keyword evidence="9" id="KW-0256">Endoplasmic reticulum</keyword>
<evidence type="ECO:0000256" key="5">
    <source>
        <dbReference type="ARBA" id="ARBA00012583"/>
    </source>
</evidence>
<feature type="domain" description="GtrA/DPMS transmembrane" evidence="17">
    <location>
        <begin position="291"/>
        <end position="407"/>
    </location>
</feature>
<dbReference type="Pfam" id="PF00535">
    <property type="entry name" value="Glycos_transf_2"/>
    <property type="match status" value="1"/>
</dbReference>
<evidence type="ECO:0000256" key="10">
    <source>
        <dbReference type="ARBA" id="ARBA00022968"/>
    </source>
</evidence>
<dbReference type="InterPro" id="IPR001173">
    <property type="entry name" value="Glyco_trans_2-like"/>
</dbReference>